<evidence type="ECO:0000313" key="1">
    <source>
        <dbReference type="EMBL" id="CAG8857640.1"/>
    </source>
</evidence>
<dbReference type="Proteomes" id="UP000789901">
    <property type="component" value="Unassembled WGS sequence"/>
</dbReference>
<feature type="non-terminal residue" evidence="1">
    <location>
        <position position="67"/>
    </location>
</feature>
<gene>
    <name evidence="1" type="ORF">GMARGA_LOCUS46459</name>
</gene>
<dbReference type="EMBL" id="CAJVQB010173277">
    <property type="protein sequence ID" value="CAG8857640.1"/>
    <property type="molecule type" value="Genomic_DNA"/>
</dbReference>
<comment type="caution">
    <text evidence="1">The sequence shown here is derived from an EMBL/GenBank/DDBJ whole genome shotgun (WGS) entry which is preliminary data.</text>
</comment>
<feature type="non-terminal residue" evidence="1">
    <location>
        <position position="1"/>
    </location>
</feature>
<name>A0ABN7XTE3_GIGMA</name>
<evidence type="ECO:0000313" key="2">
    <source>
        <dbReference type="Proteomes" id="UP000789901"/>
    </source>
</evidence>
<proteinExistence type="predicted"/>
<sequence length="67" mass="7811">STDYEYLTILKDAPIFTKVTIDYRYLAIIKDVTKEEIDEYLEILKDAPVSDKSDKINQINILKSLKD</sequence>
<reference evidence="1 2" key="1">
    <citation type="submission" date="2021-06" db="EMBL/GenBank/DDBJ databases">
        <authorList>
            <person name="Kallberg Y."/>
            <person name="Tangrot J."/>
            <person name="Rosling A."/>
        </authorList>
    </citation>
    <scope>NUCLEOTIDE SEQUENCE [LARGE SCALE GENOMIC DNA]</scope>
    <source>
        <strain evidence="1 2">120-4 pot B 10/14</strain>
    </source>
</reference>
<organism evidence="1 2">
    <name type="scientific">Gigaspora margarita</name>
    <dbReference type="NCBI Taxonomy" id="4874"/>
    <lineage>
        <taxon>Eukaryota</taxon>
        <taxon>Fungi</taxon>
        <taxon>Fungi incertae sedis</taxon>
        <taxon>Mucoromycota</taxon>
        <taxon>Glomeromycotina</taxon>
        <taxon>Glomeromycetes</taxon>
        <taxon>Diversisporales</taxon>
        <taxon>Gigasporaceae</taxon>
        <taxon>Gigaspora</taxon>
    </lineage>
</organism>
<keyword evidence="2" id="KW-1185">Reference proteome</keyword>
<accession>A0ABN7XTE3</accession>
<protein>
    <submittedName>
        <fullName evidence="1">10461_t:CDS:1</fullName>
    </submittedName>
</protein>